<name>A0A1B1K8U0_RHOOP</name>
<dbReference type="GO" id="GO:0051536">
    <property type="term" value="F:iron-sulfur cluster binding"/>
    <property type="evidence" value="ECO:0007669"/>
    <property type="project" value="InterPro"/>
</dbReference>
<dbReference type="EMBL" id="CP009111">
    <property type="protein sequence ID" value="ANS28991.1"/>
    <property type="molecule type" value="Genomic_DNA"/>
</dbReference>
<dbReference type="Proteomes" id="UP000186108">
    <property type="component" value="Chromosome"/>
</dbReference>
<gene>
    <name evidence="1" type="ORF">R1CP_21575</name>
</gene>
<proteinExistence type="predicted"/>
<evidence type="ECO:0000313" key="1">
    <source>
        <dbReference type="EMBL" id="ANS28991.1"/>
    </source>
</evidence>
<protein>
    <submittedName>
        <fullName evidence="1">Uncharacterized protein</fullName>
    </submittedName>
</protein>
<dbReference type="InterPro" id="IPR036010">
    <property type="entry name" value="2Fe-2S_ferredoxin-like_sf"/>
</dbReference>
<organism evidence="1 2">
    <name type="scientific">Rhodococcus opacus</name>
    <name type="common">Nocardia opaca</name>
    <dbReference type="NCBI Taxonomy" id="37919"/>
    <lineage>
        <taxon>Bacteria</taxon>
        <taxon>Bacillati</taxon>
        <taxon>Actinomycetota</taxon>
        <taxon>Actinomycetes</taxon>
        <taxon>Mycobacteriales</taxon>
        <taxon>Nocardiaceae</taxon>
        <taxon>Rhodococcus</taxon>
    </lineage>
</organism>
<dbReference type="PATRIC" id="fig|37919.13.peg.4553"/>
<dbReference type="AlphaFoldDB" id="A0A1B1K8U0"/>
<sequence>MMRRRGTPEIDLVGYEGGNAVGEHAYTLTVTDIATGWTENRSCKARITTGAVSMEQNLALNTVETEAGFILTCQSHPTTPTVAVDYDS</sequence>
<reference evidence="1 2" key="1">
    <citation type="submission" date="2014-07" db="EMBL/GenBank/DDBJ databases">
        <authorList>
            <person name="Zhang J.E."/>
            <person name="Yang H."/>
            <person name="Guo J."/>
            <person name="Deng Z."/>
            <person name="Luo H."/>
            <person name="Luo M."/>
            <person name="Zhao B."/>
        </authorList>
    </citation>
    <scope>NUCLEOTIDE SEQUENCE [LARGE SCALE GENOMIC DNA]</scope>
    <source>
        <strain evidence="1 2">1CP</strain>
    </source>
</reference>
<dbReference type="SUPFAM" id="SSF54292">
    <property type="entry name" value="2Fe-2S ferredoxin-like"/>
    <property type="match status" value="1"/>
</dbReference>
<accession>A0A1B1K8U0</accession>
<dbReference type="InterPro" id="IPR001041">
    <property type="entry name" value="2Fe-2S_ferredoxin-type"/>
</dbReference>
<dbReference type="Gene3D" id="3.10.20.30">
    <property type="match status" value="1"/>
</dbReference>
<evidence type="ECO:0000313" key="2">
    <source>
        <dbReference type="Proteomes" id="UP000186108"/>
    </source>
</evidence>
<dbReference type="InterPro" id="IPR012675">
    <property type="entry name" value="Beta-grasp_dom_sf"/>
</dbReference>
<dbReference type="CDD" id="cd00207">
    <property type="entry name" value="fer2"/>
    <property type="match status" value="1"/>
</dbReference>